<evidence type="ECO:0000256" key="4">
    <source>
        <dbReference type="ARBA" id="ARBA00022741"/>
    </source>
</evidence>
<evidence type="ECO:0000313" key="10">
    <source>
        <dbReference type="EMBL" id="OXR42167.1"/>
    </source>
</evidence>
<keyword evidence="4" id="KW-0547">Nucleotide-binding</keyword>
<evidence type="ECO:0000313" key="11">
    <source>
        <dbReference type="Proteomes" id="UP000215506"/>
    </source>
</evidence>
<keyword evidence="2" id="KW-0533">Nickel</keyword>
<dbReference type="RefSeq" id="WP_094027151.1">
    <property type="nucleotide sequence ID" value="NZ_NGAF01000015.1"/>
</dbReference>
<keyword evidence="6" id="KW-0862">Zinc</keyword>
<dbReference type="GO" id="GO:0008270">
    <property type="term" value="F:zinc ion binding"/>
    <property type="evidence" value="ECO:0007669"/>
    <property type="project" value="TreeGrafter"/>
</dbReference>
<dbReference type="CDD" id="cd05390">
    <property type="entry name" value="HypB"/>
    <property type="match status" value="1"/>
</dbReference>
<evidence type="ECO:0000256" key="6">
    <source>
        <dbReference type="ARBA" id="ARBA00022833"/>
    </source>
</evidence>
<dbReference type="AlphaFoldDB" id="A0A231GZX7"/>
<sequence length="339" mass="36481">MCATCGCGDDTQAVITGPHEHDHPHDHDHGDGHDHGGHTHGRGDSDAQGHGDEHAHDHGRRDAHDHDGHTHDHGHDRTHDHGDGHAHDAHDHHADEHPPDDPQRHGHSGPPTETVTLEQKVLAKNDQLAQDNRCWLAERDILALNLTSSPGAGKTTLLERTIQECPGMPIAVIEGDQETLLDARRIESTGCPVVQINTGAGCHLDAQMTRGALESLHPARESVVLIENVGNLVCPALFDLGERAKVVIVSVTEGTDKPLKYPHMFAAAGLVLINKIDLLPYVDFDLATCTRYVRTINSGVTVLPVSATSGAGLGDWYGWLAGQRSSVAAAPIEVHLPRD</sequence>
<accession>A0A231GZX7</accession>
<dbReference type="EMBL" id="NGAF01000015">
    <property type="protein sequence ID" value="OXR42167.1"/>
    <property type="molecule type" value="Genomic_DNA"/>
</dbReference>
<comment type="similarity">
    <text evidence="1">Belongs to the SIMIBI class G3E GTPase family. HypB/HupM subfamily.</text>
</comment>
<dbReference type="Proteomes" id="UP000215506">
    <property type="component" value="Unassembled WGS sequence"/>
</dbReference>
<evidence type="ECO:0000259" key="9">
    <source>
        <dbReference type="Pfam" id="PF02492"/>
    </source>
</evidence>
<keyword evidence="7" id="KW-0342">GTP-binding</keyword>
<evidence type="ECO:0000256" key="1">
    <source>
        <dbReference type="ARBA" id="ARBA00006211"/>
    </source>
</evidence>
<dbReference type="GO" id="GO:0005525">
    <property type="term" value="F:GTP binding"/>
    <property type="evidence" value="ECO:0007669"/>
    <property type="project" value="UniProtKB-KW"/>
</dbReference>
<evidence type="ECO:0000256" key="2">
    <source>
        <dbReference type="ARBA" id="ARBA00022596"/>
    </source>
</evidence>
<dbReference type="Gene3D" id="3.40.50.300">
    <property type="entry name" value="P-loop containing nucleotide triphosphate hydrolases"/>
    <property type="match status" value="1"/>
</dbReference>
<feature type="region of interest" description="Disordered" evidence="8">
    <location>
        <begin position="16"/>
        <end position="113"/>
    </location>
</feature>
<organism evidence="10 11">
    <name type="scientific">Nocardia cerradoensis</name>
    <dbReference type="NCBI Taxonomy" id="85688"/>
    <lineage>
        <taxon>Bacteria</taxon>
        <taxon>Bacillati</taxon>
        <taxon>Actinomycetota</taxon>
        <taxon>Actinomycetes</taxon>
        <taxon>Mycobacteriales</taxon>
        <taxon>Nocardiaceae</taxon>
        <taxon>Nocardia</taxon>
    </lineage>
</organism>
<dbReference type="GO" id="GO:0051604">
    <property type="term" value="P:protein maturation"/>
    <property type="evidence" value="ECO:0007669"/>
    <property type="project" value="InterPro"/>
</dbReference>
<comment type="caution">
    <text evidence="10">The sequence shown here is derived from an EMBL/GenBank/DDBJ whole genome shotgun (WGS) entry which is preliminary data.</text>
</comment>
<protein>
    <submittedName>
        <fullName evidence="10">Hydrogenase isoenzymes nickel incorporation protein HypB</fullName>
    </submittedName>
</protein>
<dbReference type="SUPFAM" id="SSF52540">
    <property type="entry name" value="P-loop containing nucleoside triphosphate hydrolases"/>
    <property type="match status" value="1"/>
</dbReference>
<keyword evidence="3" id="KW-0479">Metal-binding</keyword>
<dbReference type="InterPro" id="IPR003495">
    <property type="entry name" value="CobW/HypB/UreG_nucleotide-bd"/>
</dbReference>
<evidence type="ECO:0000256" key="7">
    <source>
        <dbReference type="ARBA" id="ARBA00023134"/>
    </source>
</evidence>
<evidence type="ECO:0000256" key="5">
    <source>
        <dbReference type="ARBA" id="ARBA00022801"/>
    </source>
</evidence>
<proteinExistence type="inferred from homology"/>
<dbReference type="PANTHER" id="PTHR30134:SF2">
    <property type="entry name" value="HYDROGENASE MATURATION FACTOR HYPB"/>
    <property type="match status" value="1"/>
</dbReference>
<dbReference type="GO" id="GO:0016151">
    <property type="term" value="F:nickel cation binding"/>
    <property type="evidence" value="ECO:0007669"/>
    <property type="project" value="InterPro"/>
</dbReference>
<keyword evidence="5" id="KW-0378">Hydrolase</keyword>
<evidence type="ECO:0000256" key="8">
    <source>
        <dbReference type="SAM" id="MobiDB-lite"/>
    </source>
</evidence>
<evidence type="ECO:0000256" key="3">
    <source>
        <dbReference type="ARBA" id="ARBA00022723"/>
    </source>
</evidence>
<feature type="domain" description="CobW/HypB/UreG nucleotide-binding" evidence="9">
    <location>
        <begin position="144"/>
        <end position="303"/>
    </location>
</feature>
<dbReference type="NCBIfam" id="TIGR00073">
    <property type="entry name" value="hypB"/>
    <property type="match status" value="1"/>
</dbReference>
<dbReference type="PANTHER" id="PTHR30134">
    <property type="entry name" value="HYDROGENASE PROTEIN ASSEMBLY PROTEIN, NICKEL CHAPERONE"/>
    <property type="match status" value="1"/>
</dbReference>
<keyword evidence="11" id="KW-1185">Reference proteome</keyword>
<dbReference type="InterPro" id="IPR004392">
    <property type="entry name" value="Hyd_mat_HypB"/>
</dbReference>
<dbReference type="InterPro" id="IPR027417">
    <property type="entry name" value="P-loop_NTPase"/>
</dbReference>
<reference evidence="10 11" key="1">
    <citation type="submission" date="2017-07" db="EMBL/GenBank/DDBJ databases">
        <title>First draft Genome Sequence of Nocardia cerradoensis isolated from human infection.</title>
        <authorList>
            <person name="Carrasco G."/>
        </authorList>
    </citation>
    <scope>NUCLEOTIDE SEQUENCE [LARGE SCALE GENOMIC DNA]</scope>
    <source>
        <strain evidence="10 11">CNM20130759</strain>
    </source>
</reference>
<dbReference type="Pfam" id="PF02492">
    <property type="entry name" value="cobW"/>
    <property type="match status" value="1"/>
</dbReference>
<dbReference type="GO" id="GO:0003924">
    <property type="term" value="F:GTPase activity"/>
    <property type="evidence" value="ECO:0007669"/>
    <property type="project" value="InterPro"/>
</dbReference>
<name>A0A231GZX7_9NOCA</name>
<gene>
    <name evidence="10" type="primary">hypB</name>
    <name evidence="10" type="ORF">B7C42_05766</name>
</gene>
<feature type="compositionally biased region" description="Basic and acidic residues" evidence="8">
    <location>
        <begin position="18"/>
        <end position="104"/>
    </location>
</feature>